<name>A0ABD2WLC0_9HYME</name>
<gene>
    <name evidence="1" type="ORF">TKK_011848</name>
</gene>
<proteinExistence type="predicted"/>
<evidence type="ECO:0000313" key="2">
    <source>
        <dbReference type="Proteomes" id="UP001627154"/>
    </source>
</evidence>
<comment type="caution">
    <text evidence="1">The sequence shown here is derived from an EMBL/GenBank/DDBJ whole genome shotgun (WGS) entry which is preliminary data.</text>
</comment>
<dbReference type="Proteomes" id="UP001627154">
    <property type="component" value="Unassembled WGS sequence"/>
</dbReference>
<protein>
    <submittedName>
        <fullName evidence="1">Uncharacterized protein</fullName>
    </submittedName>
</protein>
<organism evidence="1 2">
    <name type="scientific">Trichogramma kaykai</name>
    <dbReference type="NCBI Taxonomy" id="54128"/>
    <lineage>
        <taxon>Eukaryota</taxon>
        <taxon>Metazoa</taxon>
        <taxon>Ecdysozoa</taxon>
        <taxon>Arthropoda</taxon>
        <taxon>Hexapoda</taxon>
        <taxon>Insecta</taxon>
        <taxon>Pterygota</taxon>
        <taxon>Neoptera</taxon>
        <taxon>Endopterygota</taxon>
        <taxon>Hymenoptera</taxon>
        <taxon>Apocrita</taxon>
        <taxon>Proctotrupomorpha</taxon>
        <taxon>Chalcidoidea</taxon>
        <taxon>Trichogrammatidae</taxon>
        <taxon>Trichogramma</taxon>
    </lineage>
</organism>
<dbReference type="EMBL" id="JBJJXI010000096">
    <property type="protein sequence ID" value="KAL3393564.1"/>
    <property type="molecule type" value="Genomic_DNA"/>
</dbReference>
<keyword evidence="2" id="KW-1185">Reference proteome</keyword>
<evidence type="ECO:0000313" key="1">
    <source>
        <dbReference type="EMBL" id="KAL3393564.1"/>
    </source>
</evidence>
<sequence length="208" mass="24361">MLANLIAMGTAYFLWDARAIIKLQEYLIANDIEEENLEDNTILTDMLRVSVGSSLCRNPIKPELLNKFKDTILAFPIDNWKTVKLYRKNYIILQVACVEYLLYPNKDNEEYKKIYSCDEQKVTEVYNKLFDLPKNNIPDNVTVRAVKSFFSYDILVDDNDYLETIRLYLRGIDINSRELKYIKNRSIEIINSALDELPAPTRRRCVIS</sequence>
<reference evidence="1 2" key="1">
    <citation type="journal article" date="2024" name="bioRxiv">
        <title>A reference genome for Trichogramma kaykai: A tiny desert-dwelling parasitoid wasp with competing sex-ratio distorters.</title>
        <authorList>
            <person name="Culotta J."/>
            <person name="Lindsey A.R."/>
        </authorList>
    </citation>
    <scope>NUCLEOTIDE SEQUENCE [LARGE SCALE GENOMIC DNA]</scope>
    <source>
        <strain evidence="1 2">KSX58</strain>
    </source>
</reference>
<dbReference type="AlphaFoldDB" id="A0ABD2WLC0"/>
<accession>A0ABD2WLC0</accession>